<reference evidence="2 3" key="1">
    <citation type="submission" date="2018-03" db="EMBL/GenBank/DDBJ databases">
        <title>The ancient ancestry and fast evolution of plastids.</title>
        <authorList>
            <person name="Moore K.R."/>
            <person name="Magnabosco C."/>
            <person name="Momper L."/>
            <person name="Gold D.A."/>
            <person name="Bosak T."/>
            <person name="Fournier G.P."/>
        </authorList>
    </citation>
    <scope>NUCLEOTIDE SEQUENCE [LARGE SCALE GENOMIC DNA]</scope>
    <source>
        <strain evidence="2 3">CCALA 015</strain>
    </source>
</reference>
<dbReference type="InterPro" id="IPR036087">
    <property type="entry name" value="Nict_dMeBzImd_PRibTrfase_sf"/>
</dbReference>
<keyword evidence="2" id="KW-0328">Glycosyltransferase</keyword>
<keyword evidence="3" id="KW-1185">Reference proteome</keyword>
<dbReference type="SUPFAM" id="SSF52733">
    <property type="entry name" value="Nicotinate mononucleotide:5,6-dimethylbenzimidazole phosphoribosyltransferase (CobT)"/>
    <property type="match status" value="1"/>
</dbReference>
<evidence type="ECO:0000313" key="3">
    <source>
        <dbReference type="Proteomes" id="UP000238218"/>
    </source>
</evidence>
<protein>
    <recommendedName>
        <fullName evidence="1">UPF0284 protein C7B81_06220</fullName>
    </recommendedName>
</protein>
<comment type="caution">
    <text evidence="2">The sequence shown here is derived from an EMBL/GenBank/DDBJ whole genome shotgun (WGS) entry which is preliminary data.</text>
</comment>
<gene>
    <name evidence="2" type="ORF">C7B81_06220</name>
</gene>
<evidence type="ECO:0000256" key="1">
    <source>
        <dbReference type="HAMAP-Rule" id="MF_01086"/>
    </source>
</evidence>
<proteinExistence type="inferred from homology"/>
<dbReference type="Gene3D" id="3.40.50.10210">
    <property type="match status" value="1"/>
</dbReference>
<dbReference type="InterPro" id="IPR002805">
    <property type="entry name" value="Nict_dMeBzImd_PRibTrfase_arc"/>
</dbReference>
<organism evidence="2 3">
    <name type="scientific">Aphanothece cf. minutissima CCALA 015</name>
    <dbReference type="NCBI Taxonomy" id="2107695"/>
    <lineage>
        <taxon>Bacteria</taxon>
        <taxon>Bacillati</taxon>
        <taxon>Cyanobacteriota</taxon>
        <taxon>Cyanophyceae</taxon>
        <taxon>Oscillatoriophycideae</taxon>
        <taxon>Chroococcales</taxon>
        <taxon>Aphanothecaceae</taxon>
        <taxon>Aphanothece</taxon>
    </lineage>
</organism>
<keyword evidence="2" id="KW-0808">Transferase</keyword>
<dbReference type="GO" id="GO:0016757">
    <property type="term" value="F:glycosyltransferase activity"/>
    <property type="evidence" value="ECO:0007669"/>
    <property type="project" value="UniProtKB-KW"/>
</dbReference>
<dbReference type="PANTHER" id="PTHR38811:SF1">
    <property type="entry name" value="UPF0284 PROTEIN SLL1500"/>
    <property type="match status" value="1"/>
</dbReference>
<dbReference type="Proteomes" id="UP000238218">
    <property type="component" value="Unassembled WGS sequence"/>
</dbReference>
<comment type="similarity">
    <text evidence="1">Belongs to the UPF0284 family.</text>
</comment>
<dbReference type="HAMAP" id="MF_01086">
    <property type="entry name" value="UPF0284"/>
    <property type="match status" value="1"/>
</dbReference>
<name>A0ABX5F986_9CHRO</name>
<dbReference type="PANTHER" id="PTHR38811">
    <property type="match status" value="1"/>
</dbReference>
<dbReference type="RefSeq" id="WP_106220405.1">
    <property type="nucleotide sequence ID" value="NZ_PVWP01000003.1"/>
</dbReference>
<evidence type="ECO:0000313" key="2">
    <source>
        <dbReference type="EMBL" id="PSB38290.1"/>
    </source>
</evidence>
<sequence>MSQPGRITGSAAAAEAWVRPWRQGWRDAEVLVLLAGTATAAVPGISAAGATPASRRRTAAADAELLVLGPAGERPHALPPLPAGVSPALISHVVLRELGLVSLVVDLGCPVAPAVAHLRLPGPAGAGPARCLSGGAALDPGRLEALLALGRRWGERLAPGGRPLLLAECVPGGTSTALAVLSGLGVAADGLVSGSLRHPDHGRKAALVARGLAAAGLEGGDGGAARVAAAVGDPMQPLAAAMVLAAAAAGRPVLLAGGSQMAAVLALALALAPPSLRPAVAAAAAVGTTAWVAQEAGSDLALLLQRIGERWGVEPLAFAADLRFPDPCHPALAAYERGYVKEGVGAGGLALLWQLSGRSAPALARLCDQACATLLGPPPPTVR</sequence>
<accession>A0ABX5F986</accession>
<dbReference type="EMBL" id="PVWP01000003">
    <property type="protein sequence ID" value="PSB38290.1"/>
    <property type="molecule type" value="Genomic_DNA"/>
</dbReference>